<comment type="caution">
    <text evidence="1">The sequence shown here is derived from an EMBL/GenBank/DDBJ whole genome shotgun (WGS) entry which is preliminary data.</text>
</comment>
<organism evidence="1 2">
    <name type="scientific">Fistulifera solaris</name>
    <name type="common">Oleaginous diatom</name>
    <dbReference type="NCBI Taxonomy" id="1519565"/>
    <lineage>
        <taxon>Eukaryota</taxon>
        <taxon>Sar</taxon>
        <taxon>Stramenopiles</taxon>
        <taxon>Ochrophyta</taxon>
        <taxon>Bacillariophyta</taxon>
        <taxon>Bacillariophyceae</taxon>
        <taxon>Bacillariophycidae</taxon>
        <taxon>Naviculales</taxon>
        <taxon>Naviculaceae</taxon>
        <taxon>Fistulifera</taxon>
    </lineage>
</organism>
<gene>
    <name evidence="1" type="ORF">FisN_33Hh040</name>
</gene>
<sequence length="399" mass="45928">MYDEDLTQERLEEWWGLPSDRERFVWALQTETRVRAAKVQRHHRSQTLQTNYLFYLYLPSSSNYDLTHSSQIPKRDIDLYLRKVNSAVFSHQMHGREPNGEFDALAYPLDMKPAQPRSHGEQLLPPNLLFFEMMLEAYCGYPLQGYFHHKDPCMPRAAVMGGAIVAVFVSWNEVQHMEEWRELEYWLELSSETPSPPSHGSYDSVAERLQRKLQDYFYGLFSLFAAGDVDIFLQPSPLTRSLSNCLTQHIGDMAKHVAAYLGGFEWCEGDLRRFATALCGNMIVPAFEGIGPLIYSATQRGLSFALATHDEEQRWLGRERWPRNTQLIMLNEQADLLGALFDFDISVVAFAYDGNQVRAAPRAVLSLVTNVQVVTPFVLAEKRNRQRIVKVQSYAWMSE</sequence>
<reference evidence="1 2" key="1">
    <citation type="journal article" date="2015" name="Plant Cell">
        <title>Oil accumulation by the oleaginous diatom Fistulifera solaris as revealed by the genome and transcriptome.</title>
        <authorList>
            <person name="Tanaka T."/>
            <person name="Maeda Y."/>
            <person name="Veluchamy A."/>
            <person name="Tanaka M."/>
            <person name="Abida H."/>
            <person name="Marechal E."/>
            <person name="Bowler C."/>
            <person name="Muto M."/>
            <person name="Sunaga Y."/>
            <person name="Tanaka M."/>
            <person name="Yoshino T."/>
            <person name="Taniguchi T."/>
            <person name="Fukuda Y."/>
            <person name="Nemoto M."/>
            <person name="Matsumoto M."/>
            <person name="Wong P.S."/>
            <person name="Aburatani S."/>
            <person name="Fujibuchi W."/>
        </authorList>
    </citation>
    <scope>NUCLEOTIDE SEQUENCE [LARGE SCALE GENOMIC DNA]</scope>
    <source>
        <strain evidence="1 2">JPCC DA0580</strain>
    </source>
</reference>
<evidence type="ECO:0000313" key="1">
    <source>
        <dbReference type="EMBL" id="GAX28684.1"/>
    </source>
</evidence>
<protein>
    <submittedName>
        <fullName evidence="1">Uncharacterized protein</fullName>
    </submittedName>
</protein>
<proteinExistence type="predicted"/>
<keyword evidence="2" id="KW-1185">Reference proteome</keyword>
<dbReference type="Proteomes" id="UP000198406">
    <property type="component" value="Unassembled WGS sequence"/>
</dbReference>
<dbReference type="InParanoid" id="A0A1Z5KQT6"/>
<name>A0A1Z5KQT6_FISSO</name>
<evidence type="ECO:0000313" key="2">
    <source>
        <dbReference type="Proteomes" id="UP000198406"/>
    </source>
</evidence>
<accession>A0A1Z5KQT6</accession>
<dbReference type="EMBL" id="BDSP01000278">
    <property type="protein sequence ID" value="GAX28684.1"/>
    <property type="molecule type" value="Genomic_DNA"/>
</dbReference>
<dbReference type="AlphaFoldDB" id="A0A1Z5KQT6"/>
<dbReference type="OrthoDB" id="539213at2759"/>